<protein>
    <recommendedName>
        <fullName evidence="3">RING-type E3 ubiquitin transferase</fullName>
        <ecNumber evidence="3">2.3.2.27</ecNumber>
    </recommendedName>
</protein>
<dbReference type="EC" id="2.3.2.27" evidence="3"/>
<dbReference type="PANTHER" id="PTHR47168">
    <property type="entry name" value="RING ZINC FINGER DOMAIN SUPERFAMILY PROTEIN-RELATED"/>
    <property type="match status" value="1"/>
</dbReference>
<feature type="region of interest" description="Disordered" evidence="11">
    <location>
        <begin position="302"/>
        <end position="323"/>
    </location>
</feature>
<evidence type="ECO:0000256" key="4">
    <source>
        <dbReference type="ARBA" id="ARBA00022692"/>
    </source>
</evidence>
<keyword evidence="13" id="KW-0732">Signal</keyword>
<keyword evidence="5" id="KW-0479">Metal-binding</keyword>
<comment type="caution">
    <text evidence="15">The sequence shown here is derived from an EMBL/GenBank/DDBJ whole genome shotgun (WGS) entry which is preliminary data.</text>
</comment>
<evidence type="ECO:0000256" key="2">
    <source>
        <dbReference type="ARBA" id="ARBA00004167"/>
    </source>
</evidence>
<reference evidence="15 16" key="1">
    <citation type="submission" date="2019-02" db="EMBL/GenBank/DDBJ databases">
        <title>Genome sequencing of the rare red list fungi Hericium alpestre (H. flagellum).</title>
        <authorList>
            <person name="Buettner E."/>
            <person name="Kellner H."/>
        </authorList>
    </citation>
    <scope>NUCLEOTIDE SEQUENCE [LARGE SCALE GENOMIC DNA]</scope>
    <source>
        <strain evidence="15 16">DSM 108284</strain>
    </source>
</reference>
<keyword evidence="7" id="KW-0862">Zinc</keyword>
<comment type="catalytic activity">
    <reaction evidence="1">
        <text>S-ubiquitinyl-[E2 ubiquitin-conjugating enzyme]-L-cysteine + [acceptor protein]-L-lysine = [E2 ubiquitin-conjugating enzyme]-L-cysteine + N(6)-ubiquitinyl-[acceptor protein]-L-lysine.</text>
        <dbReference type="EC" id="2.3.2.27"/>
    </reaction>
</comment>
<evidence type="ECO:0000256" key="9">
    <source>
        <dbReference type="ARBA" id="ARBA00023136"/>
    </source>
</evidence>
<evidence type="ECO:0000256" key="6">
    <source>
        <dbReference type="ARBA" id="ARBA00022771"/>
    </source>
</evidence>
<keyword evidence="4 12" id="KW-0812">Transmembrane</keyword>
<name>A0A4Z0A560_9AGAM</name>
<dbReference type="GO" id="GO:0061630">
    <property type="term" value="F:ubiquitin protein ligase activity"/>
    <property type="evidence" value="ECO:0007669"/>
    <property type="project" value="UniProtKB-EC"/>
</dbReference>
<dbReference type="PANTHER" id="PTHR47168:SF1">
    <property type="entry name" value="OS02G0798600 PROTEIN"/>
    <property type="match status" value="1"/>
</dbReference>
<dbReference type="InterPro" id="IPR051653">
    <property type="entry name" value="E3_ligase_sorting_rcpt"/>
</dbReference>
<dbReference type="FunFam" id="3.30.40.10:FF:000388">
    <property type="entry name" value="Putative RING zinc finger domain superfamily protein"/>
    <property type="match status" value="1"/>
</dbReference>
<dbReference type="SUPFAM" id="SSF57850">
    <property type="entry name" value="RING/U-box"/>
    <property type="match status" value="1"/>
</dbReference>
<accession>A0A4Z0A560</accession>
<feature type="transmembrane region" description="Helical" evidence="12">
    <location>
        <begin position="221"/>
        <end position="245"/>
    </location>
</feature>
<dbReference type="AlphaFoldDB" id="A0A4Z0A560"/>
<dbReference type="GO" id="GO:0008270">
    <property type="term" value="F:zinc ion binding"/>
    <property type="evidence" value="ECO:0007669"/>
    <property type="project" value="UniProtKB-KW"/>
</dbReference>
<dbReference type="Pfam" id="PF13639">
    <property type="entry name" value="zf-RING_2"/>
    <property type="match status" value="1"/>
</dbReference>
<feature type="chain" id="PRO_5021411207" description="RING-type E3 ubiquitin transferase" evidence="13">
    <location>
        <begin position="23"/>
        <end position="426"/>
    </location>
</feature>
<dbReference type="PROSITE" id="PS50089">
    <property type="entry name" value="ZF_RING_2"/>
    <property type="match status" value="1"/>
</dbReference>
<keyword evidence="16" id="KW-1185">Reference proteome</keyword>
<gene>
    <name evidence="15" type="ORF">EWM64_g3192</name>
</gene>
<dbReference type="EMBL" id="SFCI01000284">
    <property type="protein sequence ID" value="TFY80818.1"/>
    <property type="molecule type" value="Genomic_DNA"/>
</dbReference>
<evidence type="ECO:0000256" key="10">
    <source>
        <dbReference type="PROSITE-ProRule" id="PRU00175"/>
    </source>
</evidence>
<dbReference type="SUPFAM" id="SSF52025">
    <property type="entry name" value="PA domain"/>
    <property type="match status" value="1"/>
</dbReference>
<evidence type="ECO:0000256" key="11">
    <source>
        <dbReference type="SAM" id="MobiDB-lite"/>
    </source>
</evidence>
<dbReference type="InterPro" id="IPR046450">
    <property type="entry name" value="PA_dom_sf"/>
</dbReference>
<comment type="subcellular location">
    <subcellularLocation>
        <location evidence="2">Membrane</location>
        <topology evidence="2">Single-pass membrane protein</topology>
    </subcellularLocation>
</comment>
<dbReference type="STRING" id="135208.A0A4Z0A560"/>
<evidence type="ECO:0000256" key="12">
    <source>
        <dbReference type="SAM" id="Phobius"/>
    </source>
</evidence>
<evidence type="ECO:0000256" key="13">
    <source>
        <dbReference type="SAM" id="SignalP"/>
    </source>
</evidence>
<feature type="region of interest" description="Disordered" evidence="11">
    <location>
        <begin position="376"/>
        <end position="426"/>
    </location>
</feature>
<evidence type="ECO:0000256" key="7">
    <source>
        <dbReference type="ARBA" id="ARBA00022833"/>
    </source>
</evidence>
<proteinExistence type="predicted"/>
<evidence type="ECO:0000313" key="15">
    <source>
        <dbReference type="EMBL" id="TFY80818.1"/>
    </source>
</evidence>
<evidence type="ECO:0000259" key="14">
    <source>
        <dbReference type="PROSITE" id="PS50089"/>
    </source>
</evidence>
<evidence type="ECO:0000256" key="5">
    <source>
        <dbReference type="ARBA" id="ARBA00022723"/>
    </source>
</evidence>
<keyword evidence="6 10" id="KW-0863">Zinc-finger</keyword>
<evidence type="ECO:0000256" key="3">
    <source>
        <dbReference type="ARBA" id="ARBA00012483"/>
    </source>
</evidence>
<evidence type="ECO:0000256" key="1">
    <source>
        <dbReference type="ARBA" id="ARBA00000900"/>
    </source>
</evidence>
<sequence length="426" mass="47022">MRLSALNNLILLSLVAPARVSALFHTDHSWLWGWAWGADSTVSVVDRFPPISFLARPASFGMELIDPLLGYVIPLNTFTAQCPDDDDDQKSNSTSTLGWRSRPNTGCPKLCIVGPHVPEGIESWIALVQRGSCQFADKAREAQRLGAKGLVVGGDDPELHGNPDALVNMYSPEDASDVLIPSVFIKYSDYMVLASIIARSNTSHSGLQTLPLLLSSEYSAWQWPFLTFLTILFIPSSLTFMTLLIHRIRAARAAQRDRAPEDLVLRFPIRIWTGKTWEKPADVPQLDPQNPQNAEGLDLELGEAHAGPPDASPTPDDDDDDDPAWFLSQDECAICLEQFAKGDRVRVLPCKHIFHLEEVDLWLIDRKKVCPVCKADVTHPHPTPPKLPSTPADTDNTHNSHDNSVAATPDVATERTPLLNANLRSD</sequence>
<dbReference type="Pfam" id="PF02225">
    <property type="entry name" value="PA"/>
    <property type="match status" value="1"/>
</dbReference>
<organism evidence="15 16">
    <name type="scientific">Hericium alpestre</name>
    <dbReference type="NCBI Taxonomy" id="135208"/>
    <lineage>
        <taxon>Eukaryota</taxon>
        <taxon>Fungi</taxon>
        <taxon>Dikarya</taxon>
        <taxon>Basidiomycota</taxon>
        <taxon>Agaricomycotina</taxon>
        <taxon>Agaricomycetes</taxon>
        <taxon>Russulales</taxon>
        <taxon>Hericiaceae</taxon>
        <taxon>Hericium</taxon>
    </lineage>
</organism>
<evidence type="ECO:0000313" key="16">
    <source>
        <dbReference type="Proteomes" id="UP000298061"/>
    </source>
</evidence>
<dbReference type="InterPro" id="IPR013083">
    <property type="entry name" value="Znf_RING/FYVE/PHD"/>
</dbReference>
<dbReference type="InterPro" id="IPR003137">
    <property type="entry name" value="PA_domain"/>
</dbReference>
<dbReference type="Proteomes" id="UP000298061">
    <property type="component" value="Unassembled WGS sequence"/>
</dbReference>
<dbReference type="SMART" id="SM00184">
    <property type="entry name" value="RING"/>
    <property type="match status" value="1"/>
</dbReference>
<feature type="domain" description="RING-type" evidence="14">
    <location>
        <begin position="332"/>
        <end position="374"/>
    </location>
</feature>
<keyword evidence="8 12" id="KW-1133">Transmembrane helix</keyword>
<feature type="signal peptide" evidence="13">
    <location>
        <begin position="1"/>
        <end position="22"/>
    </location>
</feature>
<dbReference type="GO" id="GO:0016020">
    <property type="term" value="C:membrane"/>
    <property type="evidence" value="ECO:0007669"/>
    <property type="project" value="UniProtKB-SubCell"/>
</dbReference>
<dbReference type="Gene3D" id="3.30.40.10">
    <property type="entry name" value="Zinc/RING finger domain, C3HC4 (zinc finger)"/>
    <property type="match status" value="1"/>
</dbReference>
<dbReference type="InterPro" id="IPR001841">
    <property type="entry name" value="Znf_RING"/>
</dbReference>
<dbReference type="Gene3D" id="3.50.30.30">
    <property type="match status" value="1"/>
</dbReference>
<dbReference type="OrthoDB" id="8062037at2759"/>
<evidence type="ECO:0000256" key="8">
    <source>
        <dbReference type="ARBA" id="ARBA00022989"/>
    </source>
</evidence>
<keyword evidence="9 12" id="KW-0472">Membrane</keyword>